<sequence length="130" mass="14887">FSMGDTFRASDISIKAQKKILGNKNVAKTFIDDTQSSMLDNLYNLVKSYTGNKSDAEKLVKNIIKIVVKIGILYKNDQFKEEELKTANQVRTKFTTVVKTVISFFEVEFTYDKAFLTKILNDCRSLLKQL</sequence>
<protein>
    <submittedName>
        <fullName evidence="1">Uncharacterized protein</fullName>
    </submittedName>
</protein>
<proteinExistence type="predicted"/>
<dbReference type="PANTHER" id="PTHR12757">
    <property type="entry name" value="TUMOR NECROSIS FACTOR INDUCED PROTEIN"/>
    <property type="match status" value="1"/>
</dbReference>
<dbReference type="InterPro" id="IPR008477">
    <property type="entry name" value="TNFAIP8-like"/>
</dbReference>
<organism evidence="1 2">
    <name type="scientific">Meganyctiphanes norvegica</name>
    <name type="common">Northern krill</name>
    <name type="synonym">Thysanopoda norvegica</name>
    <dbReference type="NCBI Taxonomy" id="48144"/>
    <lineage>
        <taxon>Eukaryota</taxon>
        <taxon>Metazoa</taxon>
        <taxon>Ecdysozoa</taxon>
        <taxon>Arthropoda</taxon>
        <taxon>Crustacea</taxon>
        <taxon>Multicrustacea</taxon>
        <taxon>Malacostraca</taxon>
        <taxon>Eumalacostraca</taxon>
        <taxon>Eucarida</taxon>
        <taxon>Euphausiacea</taxon>
        <taxon>Euphausiidae</taxon>
        <taxon>Meganyctiphanes</taxon>
    </lineage>
</organism>
<evidence type="ECO:0000313" key="1">
    <source>
        <dbReference type="EMBL" id="CAL4081979.1"/>
    </source>
</evidence>
<reference evidence="1 2" key="1">
    <citation type="submission" date="2024-05" db="EMBL/GenBank/DDBJ databases">
        <authorList>
            <person name="Wallberg A."/>
        </authorList>
    </citation>
    <scope>NUCLEOTIDE SEQUENCE [LARGE SCALE GENOMIC DNA]</scope>
</reference>
<dbReference type="GO" id="GO:0042981">
    <property type="term" value="P:regulation of apoptotic process"/>
    <property type="evidence" value="ECO:0007669"/>
    <property type="project" value="InterPro"/>
</dbReference>
<comment type="caution">
    <text evidence="1">The sequence shown here is derived from an EMBL/GenBank/DDBJ whole genome shotgun (WGS) entry which is preliminary data.</text>
</comment>
<dbReference type="GO" id="GO:0005737">
    <property type="term" value="C:cytoplasm"/>
    <property type="evidence" value="ECO:0007669"/>
    <property type="project" value="TreeGrafter"/>
</dbReference>
<accession>A0AAV2QIC5</accession>
<dbReference type="EMBL" id="CAXKWB010006192">
    <property type="protein sequence ID" value="CAL4081979.1"/>
    <property type="molecule type" value="Genomic_DNA"/>
</dbReference>
<feature type="non-terminal residue" evidence="1">
    <location>
        <position position="130"/>
    </location>
</feature>
<dbReference type="Gene3D" id="1.20.1440.160">
    <property type="entry name" value="Tumor necrosis factor alpha-induced protein 8-like"/>
    <property type="match status" value="1"/>
</dbReference>
<dbReference type="InterPro" id="IPR038355">
    <property type="entry name" value="TNFAIP8_sf"/>
</dbReference>
<dbReference type="Proteomes" id="UP001497623">
    <property type="component" value="Unassembled WGS sequence"/>
</dbReference>
<evidence type="ECO:0000313" key="2">
    <source>
        <dbReference type="Proteomes" id="UP001497623"/>
    </source>
</evidence>
<dbReference type="AlphaFoldDB" id="A0AAV2QIC5"/>
<dbReference type="PANTHER" id="PTHR12757:SF1">
    <property type="entry name" value="PROTEIN SALIVARY GLANDS MARRED"/>
    <property type="match status" value="1"/>
</dbReference>
<name>A0AAV2QIC5_MEGNR</name>
<dbReference type="Pfam" id="PF05527">
    <property type="entry name" value="TNFAIP8"/>
    <property type="match status" value="1"/>
</dbReference>
<dbReference type="FunFam" id="1.20.1440.160:FF:000001">
    <property type="entry name" value="Tumor necrosis factor alpha-induced protein 8-like 1"/>
    <property type="match status" value="1"/>
</dbReference>
<feature type="non-terminal residue" evidence="1">
    <location>
        <position position="1"/>
    </location>
</feature>
<keyword evidence="2" id="KW-1185">Reference proteome</keyword>
<gene>
    <name evidence="1" type="ORF">MNOR_LOCUS11674</name>
</gene>